<dbReference type="RefSeq" id="WP_172107185.1">
    <property type="nucleotide sequence ID" value="NZ_CP038017.1"/>
</dbReference>
<keyword evidence="4" id="KW-1185">Reference proteome</keyword>
<protein>
    <submittedName>
        <fullName evidence="3">Chitinase</fullName>
    </submittedName>
</protein>
<name>A0A6M3HVM2_9GAMM</name>
<evidence type="ECO:0000256" key="1">
    <source>
        <dbReference type="ARBA" id="ARBA00022801"/>
    </source>
</evidence>
<dbReference type="SUPFAM" id="SSF51445">
    <property type="entry name" value="(Trans)glycosidases"/>
    <property type="match status" value="2"/>
</dbReference>
<dbReference type="AlphaFoldDB" id="A0A6M3HVM2"/>
<dbReference type="Gene3D" id="3.20.20.80">
    <property type="entry name" value="Glycosidases"/>
    <property type="match status" value="2"/>
</dbReference>
<dbReference type="EMBL" id="CP038017">
    <property type="protein sequence ID" value="QIV95225.1"/>
    <property type="molecule type" value="Genomic_DNA"/>
</dbReference>
<dbReference type="KEGG" id="afri:E3E15_07640"/>
<dbReference type="GO" id="GO:0005576">
    <property type="term" value="C:extracellular region"/>
    <property type="evidence" value="ECO:0007669"/>
    <property type="project" value="TreeGrafter"/>
</dbReference>
<organism evidence="3 4">
    <name type="scientific">Allofrancisella frigidaquae</name>
    <dbReference type="NCBI Taxonomy" id="1085644"/>
    <lineage>
        <taxon>Bacteria</taxon>
        <taxon>Pseudomonadati</taxon>
        <taxon>Pseudomonadota</taxon>
        <taxon>Gammaproteobacteria</taxon>
        <taxon>Thiotrichales</taxon>
        <taxon>Francisellaceae</taxon>
        <taxon>Allofrancisella</taxon>
    </lineage>
</organism>
<evidence type="ECO:0000313" key="4">
    <source>
        <dbReference type="Proteomes" id="UP000503320"/>
    </source>
</evidence>
<gene>
    <name evidence="3" type="ORF">E3E15_07640</name>
</gene>
<proteinExistence type="predicted"/>
<dbReference type="PANTHER" id="PTHR45708:SF49">
    <property type="entry name" value="ENDOCHITINASE"/>
    <property type="match status" value="1"/>
</dbReference>
<accession>A0A6M3HVM2</accession>
<dbReference type="Proteomes" id="UP000503320">
    <property type="component" value="Chromosome"/>
</dbReference>
<dbReference type="InterPro" id="IPR017853">
    <property type="entry name" value="GH"/>
</dbReference>
<sequence>MKKNLPRKKVYLLLLSLLIVIIGFIILSKNTELSVQPSEMIGKQKEKPAKSILESPHKKLLPDRIIGGFLDMMALSSANNIDMKKVADDGYNVIIIANTEVYGTDINFSSNSLAGVSNQEFEKKIAEAKSAGLDVILGVGGIPNTFYPGGQKNEVGPKVIGEDLTDAQINTLAENIVKFLKKYDINGIVFGIRRYISPAFLNKLIAKIKHADSNLAIIVSPKVNDYKLVTTGHSEDYSSAIKSGNVDYLFIQEYDEYPQYDPNFISESYDKIIQNAEVPFKTKVLIMEPTDPLAGGGVNTVYHPMADATNSLTTSQAVALMLPQLEKIKLKPRFSGIVGWTLNADYTSGLYDDADHKAGSFALGLRNCIYKNICDPRVKIIKGPVVAGFLPLWGKNSTYNISGRQLNSSPISIKMPEDKEYCDENPQVCKYNVFIVAYLTYSSSGGFKFTFNQENGDSKEIYSPQDLKEFIGYMKQKGKHVIVSIGGKFSYIEWQEFDFDELEKIVGDYGFDGVNFDLSPSDLPQNKQMTQQAAKKIIEFVKHMKTTKPDFWLTFSPVWTYIVAPLDKNGEDNIYRNQSYADLMDEIGVNNIDYIWLNTYGHSGMAGILGFYKDPKGNYLKVTSNDGYPSFMASLAWALTTQQGYDANKPKYEVDRVPKIPADKLIFTIPAIEGVTARGLTYALSANDIKATVELMEKHQASFGGFALWSIDFDAMKINQGELSAGYSHQPWSTTDAIASIKLPPVISKVIYKSSINKNSSKKNYSDGSLITSTLINYPDGIGTYGAGTIVSYQAAEYKCISTLVASLCNDKMYMPNGLYGKLAWEKVQKDSVVDDSTFTNKPEIIMVNGAYKYPSGIGSYRDAEVVVNGDKKYECIPGNQDLCNNLTYAPYGDKSYLAWSDITKATNVERSTIDSKVKKPKAAEYVYPDGIISYAGGTTVSIGNDLYRCKVGPESRLCSIEAFDPSGDYGTDAWVKIN</sequence>
<dbReference type="InterPro" id="IPR050542">
    <property type="entry name" value="Glycosyl_Hydrlase18_Chitinase"/>
</dbReference>
<dbReference type="PANTHER" id="PTHR45708">
    <property type="entry name" value="ENDOCHITINASE"/>
    <property type="match status" value="1"/>
</dbReference>
<evidence type="ECO:0000313" key="3">
    <source>
        <dbReference type="EMBL" id="QIV95225.1"/>
    </source>
</evidence>
<keyword evidence="2" id="KW-0326">Glycosidase</keyword>
<keyword evidence="1" id="KW-0378">Hydrolase</keyword>
<dbReference type="GO" id="GO:0004568">
    <property type="term" value="F:chitinase activity"/>
    <property type="evidence" value="ECO:0007669"/>
    <property type="project" value="TreeGrafter"/>
</dbReference>
<evidence type="ECO:0000256" key="2">
    <source>
        <dbReference type="ARBA" id="ARBA00023295"/>
    </source>
</evidence>
<reference evidence="3 4" key="1">
    <citation type="submission" date="2019-03" db="EMBL/GenBank/DDBJ databases">
        <title>Complete Genome Sequence of Allofrancisella frigidaquae Strain SYSU 10HL1970 Isolated from Water-Cooling Systems in China.</title>
        <authorList>
            <person name="Ohrman C."/>
            <person name="Uneklint I."/>
            <person name="Sjodin A."/>
        </authorList>
    </citation>
    <scope>NUCLEOTIDE SEQUENCE [LARGE SCALE GENOMIC DNA]</scope>
    <source>
        <strain evidence="3 4">SYSU 10HL1970</strain>
    </source>
</reference>